<accession>A0AAW2BTN7</accession>
<dbReference type="PANTHER" id="PTHR24177:SF292">
    <property type="entry name" value="ANKYRIN REPEAT FAMILY PROTEIN-RELATED"/>
    <property type="match status" value="1"/>
</dbReference>
<dbReference type="Pfam" id="PF12796">
    <property type="entry name" value="Ank_2"/>
    <property type="match status" value="1"/>
</dbReference>
<dbReference type="GO" id="GO:0016020">
    <property type="term" value="C:membrane"/>
    <property type="evidence" value="ECO:0007669"/>
    <property type="project" value="TreeGrafter"/>
</dbReference>
<sequence>MDLAMAELRALKPIVFKRRPVVQCIVTALFNAHYVDAWISREDKYHKRRKATDLMVMDQAEGASSDAGPSQQESVQAKEERQKRFEYLNSCVLLYQAAFKGNWQEAKALLDLYPDMVRDPITEGEETALHIAAAANHPNFVKEMLKLMNMENLEITNKYGQTALYLAAASGNVIIAKEMVEKNAKLTLIGREVIIAEEMMEKNDTLTSIRRESGKIKLTPLYVAALQGHREMVSFLFSKTPFEDLSADDRIELLVATISNDLFDIALRIMKKDEIFLATAKDINKKTALYELARKPFAIGSRSQLSVSKRCLNSWFKGIYKKALMQTLAHQLVESLWREVRLLHGEQFSDHVKTFLFEAAKMGNAELLIIVIRSYPDLIWRTDAKCRSIFHIAVLYRQETVFNLIYEIGAIKDMILNYVDEENYNILHLAGKLAPPSRLNMVSGSALQMQRELLWFKEVQKMVPPSYLQMKSKDKEGKDDKGGKKGKTPWDLFTDAHNDLKTRGETWMKDTANYCMVVAALIATVVFAAAFTVPGGNKGDTGIPVFLKSKWFLVFFISDAVALLCSSTSILMFLSILTSRFAEEDFLCALPGKLVVGLTALFMSIGSMVAAFSATCFLVYESEISWLPIVIIASAGFPVALFVLLHRQLWVDAIHSYWSGLLLGPSKRRFFFFGRKRRLF</sequence>
<proteinExistence type="predicted"/>
<reference evidence="4 5" key="1">
    <citation type="submission" date="2024-01" db="EMBL/GenBank/DDBJ databases">
        <title>A telomere-to-telomere, gap-free genome of sweet tea (Lithocarpus litseifolius).</title>
        <authorList>
            <person name="Zhou J."/>
        </authorList>
    </citation>
    <scope>NUCLEOTIDE SEQUENCE [LARGE SCALE GENOMIC DNA]</scope>
    <source>
        <strain evidence="4">Zhou-2022a</strain>
        <tissue evidence="4">Leaf</tissue>
    </source>
</reference>
<evidence type="ECO:0000256" key="2">
    <source>
        <dbReference type="SAM" id="Phobius"/>
    </source>
</evidence>
<evidence type="ECO:0000313" key="5">
    <source>
        <dbReference type="Proteomes" id="UP001459277"/>
    </source>
</evidence>
<dbReference type="PANTHER" id="PTHR24177">
    <property type="entry name" value="CASKIN"/>
    <property type="match status" value="1"/>
</dbReference>
<evidence type="ECO:0000256" key="1">
    <source>
        <dbReference type="PROSITE-ProRule" id="PRU00023"/>
    </source>
</evidence>
<dbReference type="SMART" id="SM00248">
    <property type="entry name" value="ANK"/>
    <property type="match status" value="6"/>
</dbReference>
<organism evidence="4 5">
    <name type="scientific">Lithocarpus litseifolius</name>
    <dbReference type="NCBI Taxonomy" id="425828"/>
    <lineage>
        <taxon>Eukaryota</taxon>
        <taxon>Viridiplantae</taxon>
        <taxon>Streptophyta</taxon>
        <taxon>Embryophyta</taxon>
        <taxon>Tracheophyta</taxon>
        <taxon>Spermatophyta</taxon>
        <taxon>Magnoliopsida</taxon>
        <taxon>eudicotyledons</taxon>
        <taxon>Gunneridae</taxon>
        <taxon>Pentapetalae</taxon>
        <taxon>rosids</taxon>
        <taxon>fabids</taxon>
        <taxon>Fagales</taxon>
        <taxon>Fagaceae</taxon>
        <taxon>Lithocarpus</taxon>
    </lineage>
</organism>
<dbReference type="PROSITE" id="PS50088">
    <property type="entry name" value="ANK_REPEAT"/>
    <property type="match status" value="1"/>
</dbReference>
<feature type="transmembrane region" description="Helical" evidence="2">
    <location>
        <begin position="551"/>
        <end position="574"/>
    </location>
</feature>
<dbReference type="Pfam" id="PF13962">
    <property type="entry name" value="PGG"/>
    <property type="match status" value="1"/>
</dbReference>
<name>A0AAW2BTN7_9ROSI</name>
<dbReference type="Gene3D" id="1.25.40.20">
    <property type="entry name" value="Ankyrin repeat-containing domain"/>
    <property type="match status" value="2"/>
</dbReference>
<evidence type="ECO:0000313" key="4">
    <source>
        <dbReference type="EMBL" id="KAK9989405.1"/>
    </source>
</evidence>
<feature type="transmembrane region" description="Helical" evidence="2">
    <location>
        <begin position="511"/>
        <end position="531"/>
    </location>
</feature>
<dbReference type="SUPFAM" id="SSF48403">
    <property type="entry name" value="Ankyrin repeat"/>
    <property type="match status" value="2"/>
</dbReference>
<keyword evidence="2" id="KW-0812">Transmembrane</keyword>
<keyword evidence="5" id="KW-1185">Reference proteome</keyword>
<feature type="repeat" description="ANK" evidence="1">
    <location>
        <begin position="159"/>
        <end position="191"/>
    </location>
</feature>
<keyword evidence="2" id="KW-0472">Membrane</keyword>
<evidence type="ECO:0000259" key="3">
    <source>
        <dbReference type="Pfam" id="PF13962"/>
    </source>
</evidence>
<dbReference type="InterPro" id="IPR002110">
    <property type="entry name" value="Ankyrin_rpt"/>
</dbReference>
<keyword evidence="2" id="KW-1133">Transmembrane helix</keyword>
<dbReference type="AlphaFoldDB" id="A0AAW2BTN7"/>
<comment type="caution">
    <text evidence="4">The sequence shown here is derived from an EMBL/GenBank/DDBJ whole genome shotgun (WGS) entry which is preliminary data.</text>
</comment>
<dbReference type="InterPro" id="IPR026961">
    <property type="entry name" value="PGG_dom"/>
</dbReference>
<dbReference type="InterPro" id="IPR036770">
    <property type="entry name" value="Ankyrin_rpt-contain_sf"/>
</dbReference>
<gene>
    <name evidence="4" type="ORF">SO802_029644</name>
</gene>
<feature type="transmembrane region" description="Helical" evidence="2">
    <location>
        <begin position="594"/>
        <end position="620"/>
    </location>
</feature>
<dbReference type="EMBL" id="JAZDWU010000010">
    <property type="protein sequence ID" value="KAK9989405.1"/>
    <property type="molecule type" value="Genomic_DNA"/>
</dbReference>
<keyword evidence="1" id="KW-0040">ANK repeat</keyword>
<dbReference type="Proteomes" id="UP001459277">
    <property type="component" value="Unassembled WGS sequence"/>
</dbReference>
<feature type="domain" description="PGG" evidence="3">
    <location>
        <begin position="506"/>
        <end position="618"/>
    </location>
</feature>
<protein>
    <recommendedName>
        <fullName evidence="3">PGG domain-containing protein</fullName>
    </recommendedName>
</protein>
<feature type="transmembrane region" description="Helical" evidence="2">
    <location>
        <begin position="626"/>
        <end position="645"/>
    </location>
</feature>